<sequence length="457" mass="50515">MGKVNIWYKGSLRYVRSLENWTAILRNNPRKAVPSVGDGEFVEFDVVIGDQGTEAFNVTGPGGVPVIGSTYAADKRGRGPQQRRRDSVVNPNQHYSDPGTSSSPFALEVPEEEESYSSSDDYDTDQDETCDGTSYGASSRESDYGALEERTGKDGSSCGNARVDSCLECFCGHSVILKQVTTGSHSRVSGFLCVFIVATRTNILSLADTSLPTDINVTGKVKWFNVKHGYGFIQRDDTGEDIFVHRTAILRNNPRKAVPSVGDGEFVEFDVVIGDQGTEAFNVTGPGGVPVIGSTYAADKRGRGPQQRRRDSVVNPNQHYSDPGTSSSPFALEVPEEEESYSSSDDYDTDQDETCDGTSYGASSRESDYGALEERTGKDGSSCGISADEIETESELYQLSNRQLREILTLNRIKFRQRANKLELLEKVVRLWNEIRSGNGIYYFFFFFFFCILFTKR</sequence>
<feature type="region of interest" description="Disordered" evidence="1">
    <location>
        <begin position="59"/>
        <end position="158"/>
    </location>
</feature>
<proteinExistence type="predicted"/>
<organism evidence="4 5">
    <name type="scientific">Artemia franciscana</name>
    <name type="common">Brine shrimp</name>
    <name type="synonym">Artemia sanfranciscana</name>
    <dbReference type="NCBI Taxonomy" id="6661"/>
    <lineage>
        <taxon>Eukaryota</taxon>
        <taxon>Metazoa</taxon>
        <taxon>Ecdysozoa</taxon>
        <taxon>Arthropoda</taxon>
        <taxon>Crustacea</taxon>
        <taxon>Branchiopoda</taxon>
        <taxon>Anostraca</taxon>
        <taxon>Artemiidae</taxon>
        <taxon>Artemia</taxon>
    </lineage>
</organism>
<reference evidence="4" key="1">
    <citation type="submission" date="2023-07" db="EMBL/GenBank/DDBJ databases">
        <title>Chromosome-level genome assembly of Artemia franciscana.</title>
        <authorList>
            <person name="Jo E."/>
        </authorList>
    </citation>
    <scope>NUCLEOTIDE SEQUENCE</scope>
    <source>
        <tissue evidence="4">Whole body</tissue>
    </source>
</reference>
<feature type="compositionally biased region" description="Acidic residues" evidence="1">
    <location>
        <begin position="109"/>
        <end position="130"/>
    </location>
</feature>
<dbReference type="Pfam" id="PF00313">
    <property type="entry name" value="CSD"/>
    <property type="match status" value="1"/>
</dbReference>
<dbReference type="AlphaFoldDB" id="A0AA88HJT1"/>
<dbReference type="InterPro" id="IPR011129">
    <property type="entry name" value="CSD"/>
</dbReference>
<dbReference type="SMART" id="SM00357">
    <property type="entry name" value="CSP"/>
    <property type="match status" value="1"/>
</dbReference>
<keyword evidence="2" id="KW-1133">Transmembrane helix</keyword>
<dbReference type="CDD" id="cd04458">
    <property type="entry name" value="CSP_CDS"/>
    <property type="match status" value="1"/>
</dbReference>
<dbReference type="PRINTS" id="PR00050">
    <property type="entry name" value="COLDSHOCK"/>
</dbReference>
<feature type="compositionally biased region" description="Polar residues" evidence="1">
    <location>
        <begin position="314"/>
        <end position="329"/>
    </location>
</feature>
<dbReference type="GO" id="GO:0003676">
    <property type="term" value="F:nucleic acid binding"/>
    <property type="evidence" value="ECO:0007669"/>
    <property type="project" value="InterPro"/>
</dbReference>
<keyword evidence="2" id="KW-0812">Transmembrane</keyword>
<dbReference type="PANTHER" id="PTHR11544">
    <property type="entry name" value="COLD SHOCK DOMAIN CONTAINING PROTEINS"/>
    <property type="match status" value="1"/>
</dbReference>
<protein>
    <recommendedName>
        <fullName evidence="3">CSD domain-containing protein</fullName>
    </recommendedName>
</protein>
<feature type="domain" description="CSD" evidence="3">
    <location>
        <begin position="216"/>
        <end position="285"/>
    </location>
</feature>
<dbReference type="PROSITE" id="PS00352">
    <property type="entry name" value="CSD_1"/>
    <property type="match status" value="1"/>
</dbReference>
<name>A0AA88HJT1_ARTSF</name>
<keyword evidence="5" id="KW-1185">Reference proteome</keyword>
<feature type="compositionally biased region" description="Basic and acidic residues" evidence="1">
    <location>
        <begin position="365"/>
        <end position="378"/>
    </location>
</feature>
<feature type="non-terminal residue" evidence="4">
    <location>
        <position position="457"/>
    </location>
</feature>
<dbReference type="EMBL" id="JAVRJZ010000018">
    <property type="protein sequence ID" value="KAK2708384.1"/>
    <property type="molecule type" value="Genomic_DNA"/>
</dbReference>
<feature type="compositionally biased region" description="Polar residues" evidence="1">
    <location>
        <begin position="89"/>
        <end position="104"/>
    </location>
</feature>
<dbReference type="Gene3D" id="2.40.50.140">
    <property type="entry name" value="Nucleic acid-binding proteins"/>
    <property type="match status" value="2"/>
</dbReference>
<comment type="caution">
    <text evidence="4">The sequence shown here is derived from an EMBL/GenBank/DDBJ whole genome shotgun (WGS) entry which is preliminary data.</text>
</comment>
<evidence type="ECO:0000256" key="2">
    <source>
        <dbReference type="SAM" id="Phobius"/>
    </source>
</evidence>
<dbReference type="SUPFAM" id="SSF50249">
    <property type="entry name" value="Nucleic acid-binding proteins"/>
    <property type="match status" value="1"/>
</dbReference>
<dbReference type="InterPro" id="IPR019844">
    <property type="entry name" value="CSD_CS"/>
</dbReference>
<feature type="transmembrane region" description="Helical" evidence="2">
    <location>
        <begin position="440"/>
        <end position="455"/>
    </location>
</feature>
<feature type="compositionally biased region" description="Basic and acidic residues" evidence="1">
    <location>
        <begin position="298"/>
        <end position="312"/>
    </location>
</feature>
<dbReference type="InterPro" id="IPR012340">
    <property type="entry name" value="NA-bd_OB-fold"/>
</dbReference>
<dbReference type="PROSITE" id="PS51857">
    <property type="entry name" value="CSD_2"/>
    <property type="match status" value="1"/>
</dbReference>
<dbReference type="InterPro" id="IPR002059">
    <property type="entry name" value="CSP_DNA-bd"/>
</dbReference>
<dbReference type="InterPro" id="IPR050181">
    <property type="entry name" value="Cold_shock_domain"/>
</dbReference>
<accession>A0AA88HJT1</accession>
<feature type="compositionally biased region" description="Basic and acidic residues" evidence="1">
    <location>
        <begin position="73"/>
        <end position="87"/>
    </location>
</feature>
<gene>
    <name evidence="4" type="ORF">QYM36_014107</name>
</gene>
<feature type="compositionally biased region" description="Acidic residues" evidence="1">
    <location>
        <begin position="334"/>
        <end position="355"/>
    </location>
</feature>
<evidence type="ECO:0000313" key="5">
    <source>
        <dbReference type="Proteomes" id="UP001187531"/>
    </source>
</evidence>
<feature type="compositionally biased region" description="Basic and acidic residues" evidence="1">
    <location>
        <begin position="140"/>
        <end position="153"/>
    </location>
</feature>
<evidence type="ECO:0000313" key="4">
    <source>
        <dbReference type="EMBL" id="KAK2708384.1"/>
    </source>
</evidence>
<evidence type="ECO:0000256" key="1">
    <source>
        <dbReference type="SAM" id="MobiDB-lite"/>
    </source>
</evidence>
<evidence type="ECO:0000259" key="3">
    <source>
        <dbReference type="PROSITE" id="PS51857"/>
    </source>
</evidence>
<feature type="region of interest" description="Disordered" evidence="1">
    <location>
        <begin position="283"/>
        <end position="384"/>
    </location>
</feature>
<dbReference type="Proteomes" id="UP001187531">
    <property type="component" value="Unassembled WGS sequence"/>
</dbReference>
<keyword evidence="2" id="KW-0472">Membrane</keyword>